<comment type="caution">
    <text evidence="1">The sequence shown here is derived from an EMBL/GenBank/DDBJ whole genome shotgun (WGS) entry which is preliminary data.</text>
</comment>
<dbReference type="RefSeq" id="WP_309521577.1">
    <property type="nucleotide sequence ID" value="NZ_JAVIXS010000001.1"/>
</dbReference>
<proteinExistence type="predicted"/>
<organism evidence="1 2">
    <name type="scientific">Chryseobacterium metallicongregator</name>
    <dbReference type="NCBI Taxonomy" id="3073042"/>
    <lineage>
        <taxon>Bacteria</taxon>
        <taxon>Pseudomonadati</taxon>
        <taxon>Bacteroidota</taxon>
        <taxon>Flavobacteriia</taxon>
        <taxon>Flavobacteriales</taxon>
        <taxon>Weeksellaceae</taxon>
        <taxon>Chryseobacterium group</taxon>
        <taxon>Chryseobacterium</taxon>
    </lineage>
</organism>
<accession>A0ABU1E075</accession>
<gene>
    <name evidence="1" type="ORF">REB14_03265</name>
</gene>
<dbReference type="Proteomes" id="UP001260959">
    <property type="component" value="Unassembled WGS sequence"/>
</dbReference>
<evidence type="ECO:0008006" key="3">
    <source>
        <dbReference type="Google" id="ProtNLM"/>
    </source>
</evidence>
<reference evidence="1 2" key="1">
    <citation type="submission" date="2023-08" db="EMBL/GenBank/DDBJ databases">
        <authorList>
            <person name="Maltman C."/>
        </authorList>
    </citation>
    <scope>NUCLEOTIDE SEQUENCE [LARGE SCALE GENOMIC DNA]</scope>
    <source>
        <strain evidence="1 2">ES2</strain>
    </source>
</reference>
<evidence type="ECO:0000313" key="1">
    <source>
        <dbReference type="EMBL" id="MDR4951203.1"/>
    </source>
</evidence>
<protein>
    <recommendedName>
        <fullName evidence="3">DUF1016 family protein</fullName>
    </recommendedName>
</protein>
<evidence type="ECO:0000313" key="2">
    <source>
        <dbReference type="Proteomes" id="UP001260959"/>
    </source>
</evidence>
<sequence>MRAFFSSFPIWNAVRTELSWTHYRIITK</sequence>
<dbReference type="EMBL" id="JAVIXS010000001">
    <property type="protein sequence ID" value="MDR4951203.1"/>
    <property type="molecule type" value="Genomic_DNA"/>
</dbReference>
<name>A0ABU1E075_9FLAO</name>
<keyword evidence="2" id="KW-1185">Reference proteome</keyword>